<dbReference type="Proteomes" id="UP000694398">
    <property type="component" value="Unassembled WGS sequence"/>
</dbReference>
<accession>A0A8C2VNT7</accession>
<reference evidence="1" key="1">
    <citation type="submission" date="2025-08" db="UniProtKB">
        <authorList>
            <consortium name="Ensembl"/>
        </authorList>
    </citation>
    <scope>IDENTIFICATION</scope>
</reference>
<dbReference type="Ensembl" id="ENSCLAT00000015685.1">
    <property type="protein sequence ID" value="ENSCLAP00000015523.1"/>
    <property type="gene ID" value="ENSCLAG00000010673.1"/>
</dbReference>
<keyword evidence="2" id="KW-1185">Reference proteome</keyword>
<dbReference type="SUPFAM" id="SSF52540">
    <property type="entry name" value="P-loop containing nucleoside triphosphate hydrolases"/>
    <property type="match status" value="1"/>
</dbReference>
<dbReference type="GO" id="GO:0005516">
    <property type="term" value="F:calmodulin binding"/>
    <property type="evidence" value="ECO:0007669"/>
    <property type="project" value="Ensembl"/>
</dbReference>
<sequence length="158" mass="18452">MQGEKQPEDANVATKGDENQRAMSTLKIQAWWRGTLVRRALLHAALRAWVIQCWWRAIVAKLLEKRRNVILKTFLKEEQAAVRLQSCVRMWRARQHYLQVLSAVRVIQAFWRAHTCMSRGCIRGYYRVTTKELHLELEILLGSGPCVMKECIPLPIKQ</sequence>
<dbReference type="PANTHER" id="PTHR21633:SF14">
    <property type="entry name" value="IQ DOMAIN-CONTAINING PROTEIN F1"/>
    <property type="match status" value="1"/>
</dbReference>
<dbReference type="OMA" id="TECIPFS"/>
<dbReference type="InterPro" id="IPR000048">
    <property type="entry name" value="IQ_motif_EF-hand-BS"/>
</dbReference>
<evidence type="ECO:0008006" key="3">
    <source>
        <dbReference type="Google" id="ProtNLM"/>
    </source>
</evidence>
<dbReference type="InterPro" id="IPR039887">
    <property type="entry name" value="IQCF"/>
</dbReference>
<evidence type="ECO:0000313" key="1">
    <source>
        <dbReference type="Ensembl" id="ENSCLAP00000015523.1"/>
    </source>
</evidence>
<dbReference type="Gene3D" id="1.20.5.190">
    <property type="match status" value="2"/>
</dbReference>
<dbReference type="GO" id="GO:0001669">
    <property type="term" value="C:acrosomal vesicle"/>
    <property type="evidence" value="ECO:0007669"/>
    <property type="project" value="Ensembl"/>
</dbReference>
<protein>
    <recommendedName>
        <fullName evidence="3">IQ motif containing F1</fullName>
    </recommendedName>
</protein>
<organism evidence="1 2">
    <name type="scientific">Chinchilla lanigera</name>
    <name type="common">Long-tailed chinchilla</name>
    <name type="synonym">Chinchilla villidera</name>
    <dbReference type="NCBI Taxonomy" id="34839"/>
    <lineage>
        <taxon>Eukaryota</taxon>
        <taxon>Metazoa</taxon>
        <taxon>Chordata</taxon>
        <taxon>Craniata</taxon>
        <taxon>Vertebrata</taxon>
        <taxon>Euteleostomi</taxon>
        <taxon>Mammalia</taxon>
        <taxon>Eutheria</taxon>
        <taxon>Euarchontoglires</taxon>
        <taxon>Glires</taxon>
        <taxon>Rodentia</taxon>
        <taxon>Hystricomorpha</taxon>
        <taxon>Chinchillidae</taxon>
        <taxon>Chinchilla</taxon>
    </lineage>
</organism>
<proteinExistence type="predicted"/>
<dbReference type="GO" id="GO:0060474">
    <property type="term" value="P:positive regulation of flagellated sperm motility involved in capacitation"/>
    <property type="evidence" value="ECO:0007669"/>
    <property type="project" value="Ensembl"/>
</dbReference>
<dbReference type="InterPro" id="IPR027417">
    <property type="entry name" value="P-loop_NTPase"/>
</dbReference>
<evidence type="ECO:0000313" key="2">
    <source>
        <dbReference type="Proteomes" id="UP000694398"/>
    </source>
</evidence>
<reference evidence="1" key="2">
    <citation type="submission" date="2025-09" db="UniProtKB">
        <authorList>
            <consortium name="Ensembl"/>
        </authorList>
    </citation>
    <scope>IDENTIFICATION</scope>
</reference>
<dbReference type="GO" id="GO:2000344">
    <property type="term" value="P:positive regulation of acrosome reaction"/>
    <property type="evidence" value="ECO:0007669"/>
    <property type="project" value="Ensembl"/>
</dbReference>
<dbReference type="Pfam" id="PF00612">
    <property type="entry name" value="IQ"/>
    <property type="match status" value="3"/>
</dbReference>
<dbReference type="PROSITE" id="PS50096">
    <property type="entry name" value="IQ"/>
    <property type="match status" value="2"/>
</dbReference>
<dbReference type="SMART" id="SM00015">
    <property type="entry name" value="IQ"/>
    <property type="match status" value="3"/>
</dbReference>
<dbReference type="PANTHER" id="PTHR21633">
    <property type="entry name" value="IQ MOTIF CONTAINING F"/>
    <property type="match status" value="1"/>
</dbReference>
<name>A0A8C2VNT7_CHILA</name>
<dbReference type="AlphaFoldDB" id="A0A8C2VNT7"/>
<dbReference type="GeneTree" id="ENSGT00390000004641"/>